<accession>A0A1D2QQ55</accession>
<keyword evidence="1" id="KW-0175">Coiled coil</keyword>
<evidence type="ECO:0000313" key="2">
    <source>
        <dbReference type="EMBL" id="ODS23663.1"/>
    </source>
</evidence>
<gene>
    <name evidence="2" type="ORF">AB835_07615</name>
</gene>
<comment type="caution">
    <text evidence="2">The sequence shown here is derived from an EMBL/GenBank/DDBJ whole genome shotgun (WGS) entry which is preliminary data.</text>
</comment>
<dbReference type="AlphaFoldDB" id="A0A1D2QQ55"/>
<protein>
    <submittedName>
        <fullName evidence="2">Uncharacterized protein</fullName>
    </submittedName>
</protein>
<name>A0A1D2QQ55_9GAMM</name>
<reference evidence="2 3" key="1">
    <citation type="journal article" date="2016" name="Appl. Environ. Microbiol.">
        <title>Lack of Overt Genome Reduction in the Bryostatin-Producing Bryozoan Symbiont "Candidatus Endobugula sertula".</title>
        <authorList>
            <person name="Miller I.J."/>
            <person name="Vanee N."/>
            <person name="Fong S.S."/>
            <person name="Lim-Fong G.E."/>
            <person name="Kwan J.C."/>
        </authorList>
    </citation>
    <scope>NUCLEOTIDE SEQUENCE [LARGE SCALE GENOMIC DNA]</scope>
    <source>
        <strain evidence="2">AB1-4</strain>
    </source>
</reference>
<organism evidence="2 3">
    <name type="scientific">Candidatus Endobugula sertula</name>
    <name type="common">Bugula neritina bacterial symbiont</name>
    <dbReference type="NCBI Taxonomy" id="62101"/>
    <lineage>
        <taxon>Bacteria</taxon>
        <taxon>Pseudomonadati</taxon>
        <taxon>Pseudomonadota</taxon>
        <taxon>Gammaproteobacteria</taxon>
        <taxon>Cellvibrionales</taxon>
        <taxon>Cellvibrionaceae</taxon>
        <taxon>Candidatus Endobugula</taxon>
    </lineage>
</organism>
<evidence type="ECO:0000256" key="1">
    <source>
        <dbReference type="SAM" id="Coils"/>
    </source>
</evidence>
<dbReference type="EMBL" id="MDLC01000023">
    <property type="protein sequence ID" value="ODS23663.1"/>
    <property type="molecule type" value="Genomic_DNA"/>
</dbReference>
<feature type="coiled-coil region" evidence="1">
    <location>
        <begin position="25"/>
        <end position="52"/>
    </location>
</feature>
<proteinExistence type="predicted"/>
<sequence>MENIRNRVTIPVNFTARKSIKSEVAKALYNRVDSLLAKMDKHEKTAIKLIDELSLKASRYEYKSQRKAFVELLKKNLDGVPLSSVDAFLCVTLLETSNKQDWKCVFTKQNHSKPATVTRRLVVVNTDADHREYLVDIINTAIGGKKQNSRLYHKYALYYSENLIRRAIGEYKELVKH</sequence>
<dbReference type="Proteomes" id="UP000242502">
    <property type="component" value="Unassembled WGS sequence"/>
</dbReference>
<evidence type="ECO:0000313" key="3">
    <source>
        <dbReference type="Proteomes" id="UP000242502"/>
    </source>
</evidence>